<dbReference type="Proteomes" id="UP001611339">
    <property type="component" value="Unassembled WGS sequence"/>
</dbReference>
<protein>
    <submittedName>
        <fullName evidence="1">Uncharacterized protein</fullName>
    </submittedName>
</protein>
<keyword evidence="2" id="KW-1185">Reference proteome</keyword>
<dbReference type="EMBL" id="JBIRUI010000003">
    <property type="protein sequence ID" value="MFI1713400.1"/>
    <property type="molecule type" value="Genomic_DNA"/>
</dbReference>
<evidence type="ECO:0000313" key="1">
    <source>
        <dbReference type="EMBL" id="MFI1713400.1"/>
    </source>
</evidence>
<sequence>MELIAVDVHSDVWLRNSQSVSQLPEKVLVGCRDSPDLLVHGVTQCRSAHLAKTIKVFDPHTLIASRTAQDRAKSRTSRCIGISDEQRGKCRSDTLSQEANI</sequence>
<name>A0ABW7U4X4_9ACTN</name>
<accession>A0ABW7U4X4</accession>
<comment type="caution">
    <text evidence="1">The sequence shown here is derived from an EMBL/GenBank/DDBJ whole genome shotgun (WGS) entry which is preliminary data.</text>
</comment>
<evidence type="ECO:0000313" key="2">
    <source>
        <dbReference type="Proteomes" id="UP001611339"/>
    </source>
</evidence>
<organism evidence="1 2">
    <name type="scientific">Streptomyces litmocidini</name>
    <dbReference type="NCBI Taxonomy" id="67318"/>
    <lineage>
        <taxon>Bacteria</taxon>
        <taxon>Bacillati</taxon>
        <taxon>Actinomycetota</taxon>
        <taxon>Actinomycetes</taxon>
        <taxon>Kitasatosporales</taxon>
        <taxon>Streptomycetaceae</taxon>
        <taxon>Streptomyces</taxon>
    </lineage>
</organism>
<dbReference type="RefSeq" id="WP_398707786.1">
    <property type="nucleotide sequence ID" value="NZ_JBIRUI010000003.1"/>
</dbReference>
<proteinExistence type="predicted"/>
<reference evidence="1 2" key="1">
    <citation type="submission" date="2024-10" db="EMBL/GenBank/DDBJ databases">
        <title>The Natural Products Discovery Center: Release of the First 8490 Sequenced Strains for Exploring Actinobacteria Biosynthetic Diversity.</title>
        <authorList>
            <person name="Kalkreuter E."/>
            <person name="Kautsar S.A."/>
            <person name="Yang D."/>
            <person name="Bader C.D."/>
            <person name="Teijaro C.N."/>
            <person name="Fluegel L."/>
            <person name="Davis C.M."/>
            <person name="Simpson J.R."/>
            <person name="Lauterbach L."/>
            <person name="Steele A.D."/>
            <person name="Gui C."/>
            <person name="Meng S."/>
            <person name="Li G."/>
            <person name="Viehrig K."/>
            <person name="Ye F."/>
            <person name="Su P."/>
            <person name="Kiefer A.F."/>
            <person name="Nichols A."/>
            <person name="Cepeda A.J."/>
            <person name="Yan W."/>
            <person name="Fan B."/>
            <person name="Jiang Y."/>
            <person name="Adhikari A."/>
            <person name="Zheng C.-J."/>
            <person name="Schuster L."/>
            <person name="Cowan T.M."/>
            <person name="Smanski M.J."/>
            <person name="Chevrette M.G."/>
            <person name="De Carvalho L.P.S."/>
            <person name="Shen B."/>
        </authorList>
    </citation>
    <scope>NUCLEOTIDE SEQUENCE [LARGE SCALE GENOMIC DNA]</scope>
    <source>
        <strain evidence="1 2">NPDC020602</strain>
    </source>
</reference>
<gene>
    <name evidence="1" type="ORF">ACH407_07425</name>
</gene>